<dbReference type="SMART" id="SM00487">
    <property type="entry name" value="DEXDc"/>
    <property type="match status" value="1"/>
</dbReference>
<dbReference type="Gene3D" id="3.40.50.300">
    <property type="entry name" value="P-loop containing nucleotide triphosphate hydrolases"/>
    <property type="match status" value="1"/>
</dbReference>
<dbReference type="Gene3D" id="3.40.50.150">
    <property type="entry name" value="Vaccinia Virus protein VP39"/>
    <property type="match status" value="1"/>
</dbReference>
<feature type="compositionally biased region" description="Low complexity" evidence="5">
    <location>
        <begin position="998"/>
        <end position="1014"/>
    </location>
</feature>
<dbReference type="InterPro" id="IPR050628">
    <property type="entry name" value="SNF2_RAD54_helicase_TF"/>
</dbReference>
<dbReference type="GO" id="GO:0005634">
    <property type="term" value="C:nucleus"/>
    <property type="evidence" value="ECO:0007669"/>
    <property type="project" value="TreeGrafter"/>
</dbReference>
<dbReference type="CDD" id="cd18793">
    <property type="entry name" value="SF2_C_SNF"/>
    <property type="match status" value="1"/>
</dbReference>
<keyword evidence="2" id="KW-0378">Hydrolase</keyword>
<dbReference type="InterPro" id="IPR000330">
    <property type="entry name" value="SNF2_N"/>
</dbReference>
<gene>
    <name evidence="7" type="ORF">OAUR00152_LOCUS7103</name>
</gene>
<evidence type="ECO:0000256" key="1">
    <source>
        <dbReference type="ARBA" id="ARBA00022741"/>
    </source>
</evidence>
<dbReference type="EMBL" id="HBKQ01010446">
    <property type="protein sequence ID" value="CAE2217651.1"/>
    <property type="molecule type" value="Transcribed_RNA"/>
</dbReference>
<proteinExistence type="predicted"/>
<dbReference type="Pfam" id="PF00176">
    <property type="entry name" value="SNF2-rel_dom"/>
    <property type="match status" value="1"/>
</dbReference>
<feature type="region of interest" description="Disordered" evidence="5">
    <location>
        <begin position="890"/>
        <end position="911"/>
    </location>
</feature>
<organism evidence="7">
    <name type="scientific">Odontella aurita</name>
    <dbReference type="NCBI Taxonomy" id="265563"/>
    <lineage>
        <taxon>Eukaryota</taxon>
        <taxon>Sar</taxon>
        <taxon>Stramenopiles</taxon>
        <taxon>Ochrophyta</taxon>
        <taxon>Bacillariophyta</taxon>
        <taxon>Mediophyceae</taxon>
        <taxon>Biddulphiophycidae</taxon>
        <taxon>Eupodiscales</taxon>
        <taxon>Odontellaceae</taxon>
        <taxon>Odontella</taxon>
    </lineage>
</organism>
<dbReference type="InterPro" id="IPR038718">
    <property type="entry name" value="SNF2-like_sf"/>
</dbReference>
<evidence type="ECO:0000256" key="4">
    <source>
        <dbReference type="ARBA" id="ARBA00022840"/>
    </source>
</evidence>
<reference evidence="7" key="1">
    <citation type="submission" date="2021-01" db="EMBL/GenBank/DDBJ databases">
        <authorList>
            <person name="Corre E."/>
            <person name="Pelletier E."/>
            <person name="Niang G."/>
            <person name="Scheremetjew M."/>
            <person name="Finn R."/>
            <person name="Kale V."/>
            <person name="Holt S."/>
            <person name="Cochrane G."/>
            <person name="Meng A."/>
            <person name="Brown T."/>
            <person name="Cohen L."/>
        </authorList>
    </citation>
    <scope>NUCLEOTIDE SEQUENCE</scope>
    <source>
        <strain evidence="7">Isolate 1302-5</strain>
    </source>
</reference>
<evidence type="ECO:0000256" key="3">
    <source>
        <dbReference type="ARBA" id="ARBA00022806"/>
    </source>
</evidence>
<evidence type="ECO:0000259" key="6">
    <source>
        <dbReference type="SMART" id="SM00487"/>
    </source>
</evidence>
<feature type="compositionally biased region" description="Basic residues" evidence="5">
    <location>
        <begin position="766"/>
        <end position="778"/>
    </location>
</feature>
<feature type="compositionally biased region" description="Basic residues" evidence="5">
    <location>
        <begin position="1015"/>
        <end position="1032"/>
    </location>
</feature>
<dbReference type="SUPFAM" id="SSF53335">
    <property type="entry name" value="S-adenosyl-L-methionine-dependent methyltransferases"/>
    <property type="match status" value="1"/>
</dbReference>
<feature type="region of interest" description="Disordered" evidence="5">
    <location>
        <begin position="1219"/>
        <end position="1244"/>
    </location>
</feature>
<dbReference type="Pfam" id="PF00271">
    <property type="entry name" value="Helicase_C"/>
    <property type="match status" value="1"/>
</dbReference>
<evidence type="ECO:0000256" key="2">
    <source>
        <dbReference type="ARBA" id="ARBA00022801"/>
    </source>
</evidence>
<dbReference type="PANTHER" id="PTHR45626:SF17">
    <property type="entry name" value="HELICASE-LIKE TRANSCRIPTION FACTOR"/>
    <property type="match status" value="1"/>
</dbReference>
<protein>
    <recommendedName>
        <fullName evidence="6">Helicase ATP-binding domain-containing protein</fullName>
    </recommendedName>
</protein>
<feature type="region of interest" description="Disordered" evidence="5">
    <location>
        <begin position="27"/>
        <end position="48"/>
    </location>
</feature>
<dbReference type="InterPro" id="IPR027417">
    <property type="entry name" value="P-loop_NTPase"/>
</dbReference>
<dbReference type="PANTHER" id="PTHR45626">
    <property type="entry name" value="TRANSCRIPTION TERMINATION FACTOR 2-RELATED"/>
    <property type="match status" value="1"/>
</dbReference>
<dbReference type="GO" id="GO:0005524">
    <property type="term" value="F:ATP binding"/>
    <property type="evidence" value="ECO:0007669"/>
    <property type="project" value="UniProtKB-KW"/>
</dbReference>
<evidence type="ECO:0000256" key="5">
    <source>
        <dbReference type="SAM" id="MobiDB-lite"/>
    </source>
</evidence>
<keyword evidence="4" id="KW-0067">ATP-binding</keyword>
<feature type="region of interest" description="Disordered" evidence="5">
    <location>
        <begin position="976"/>
        <end position="1046"/>
    </location>
</feature>
<dbReference type="InterPro" id="IPR049730">
    <property type="entry name" value="SNF2/RAD54-like_C"/>
</dbReference>
<dbReference type="GO" id="GO:0016787">
    <property type="term" value="F:hydrolase activity"/>
    <property type="evidence" value="ECO:0007669"/>
    <property type="project" value="UniProtKB-KW"/>
</dbReference>
<dbReference type="Gene3D" id="3.40.50.10810">
    <property type="entry name" value="Tandem AAA-ATPase domain"/>
    <property type="match status" value="1"/>
</dbReference>
<keyword evidence="3" id="KW-0347">Helicase</keyword>
<feature type="region of interest" description="Disordered" evidence="5">
    <location>
        <begin position="757"/>
        <end position="800"/>
    </location>
</feature>
<feature type="domain" description="Helicase ATP-binding" evidence="6">
    <location>
        <begin position="1282"/>
        <end position="1629"/>
    </location>
</feature>
<sequence length="1902" mass="209475">MSCEIEPFKQAYIGRNFPGVPLFPDITKLTDPDGGTKGDDNDNGSSDVADVADVYGRPRRVPDGNLFVAGTSCKDFSMLKTSHRQDIEDKGTSGETFLAAVEFLEQKKPPVAIFENVDGAPWSKMEEYITGRVELCERNNAKSIKAGKKPDADKDLKFSVNKDGRYVAEEVPRQVGIRAGSVVEGFVRGSGGDPSDVIDLYADDKALKKKKKKKEGLITLGEMAKCHKINLNDDTLVLFKKARYRTHLCKVDTKEYGLPQTRQRKYLFIWRSDDPSDDLGTYFQQILDHLKTPLLYSMDAFLLSPSHDRIRCFREALRSGPGLMVARERSKEPDFWDWTTSRNLDTPRHVQYRRMNGIDDRSRWITGWNTRGRKTVAPGLWPELADMWNHRRLDMVDCFAAAAARDAIPRDALHHSFTWDLSQNVTRAPFRSATVGVSGCVTPGGELLLPHRGRTVMGYEKLLLQGIPFSRLLLGPETEVQLSDLAGNAMSVPVVCATMLAAICAPYLRREVEADKKASIENFALGHKYDSAGGAVLPQRGDLFKSRNDDGEEAEKFEDVFPKVAKELAMDAYLSSVLCSCESSGRTSSNPTLLECTGCGMGICHDCSGKQRVDSHELREILNGALSRGEVRRPDPHEFERRLRCASPSILRLTHGSESFLPEGHGLESYSFQLQGVDRERGRWILTYGAWEDYGSARQVAEVRVSVGRTGTLEGTLGVSARVRCFGPSIRDVDPHRGRLGDSARLIVKVGDIHDDAGADHGEHKNGKKKGKNNNKGKKAADKKSAAPAPKWEIPSPAAKTRTLRLVGSNPSPSQRVQIGLNDDAPKALRAHKPQKQFIPKNLNSRNSVTTYHPKWKTWPGIIAVSGDDRVSGTYTRMKCEQTVAHSALWRRESNGNSNNGNGNGNGNDDSPMYIYIRPDVIRSGLDTAVFSPTPSYRDDGDTEIAELIDWIPENALVEKTYETETKFMEWTEISEEGEEGEGTLGLEVPPPSVDITSPSASASAPAAGGFKAKNGVKAKNGAKKTQKKKKSSSSSAGGDDVDVDSGGGDPLLLCEMNGLSREVVKSLLQHNNNHNNQVGVDVKGGQDGSGNIVSIDLVGKSATRNAKRLSIVAAPSLLKYAAEGKLPLKLSMWYPLSSLSGNGGFGSCEANVPPRPLERWKRVPGKKKGDVMVRWYDPEESNEYYARLLKRPTAFRVTVDESEGNLVVKMDPTVAAHHAASPLVRGRASSKGGEDGPNDDDEKDLAVDYRLSELSSMGEPATKEFHVPNSDMFEETSVPELELPLYSRQSKALARMLSIERGDVRFSEEERSEHVLPGIGWCLIARAAKKSPLRGGVLGDAIGSGKTVVTIALILKGAQAARKRRDKGKGRSGATLIVVPPGLVQQWDDERRKFTKNKLKCITVDCAASLKEYSVKDLCEADMVIVPASILEERPAKGNTKGRPYTEHLAKKAGMKEAIPPAPTGYSQREAPTIEGTWVRNMASGPAIYVGNQGKQRTRDEQAYYGHCYSEAISKLRQKTFKPTEKGVPLEYFTWERVVIDECHETLVTCKSQETDAADFKAQARRGAREFLGVAQTDVTKRPLVASAGVWGLTGTPLLETEARVTELANLMGGTYVTGAARHWRREERESGRDLFLNQREGAGSREYRCAVQEACHSYVTEACQRNRGTDLEVNLSREIKSVNMSKAEGKKFLGKLSEVQMETFTLSPDQLGEKAGGVLSITATSEARHRALGEALDSIHESEPHTKIVVFANAFYGGYDSALSYLESSGRKFCRVSSDDTVQQQNEVISWFRHVDATEEDRSRPRVLLLSFEQAAGHNLQEACHHVIMYDPMYSGSDAVADASVEEQAVGRVMRQGQKDDVTVTRIVVKGPGGERCLDDWIVERNLDENVLQAATSNFD</sequence>
<dbReference type="GO" id="GO:0008094">
    <property type="term" value="F:ATP-dependent activity, acting on DNA"/>
    <property type="evidence" value="ECO:0007669"/>
    <property type="project" value="TreeGrafter"/>
</dbReference>
<dbReference type="GO" id="GO:0004386">
    <property type="term" value="F:helicase activity"/>
    <property type="evidence" value="ECO:0007669"/>
    <property type="project" value="UniProtKB-KW"/>
</dbReference>
<dbReference type="SUPFAM" id="SSF52540">
    <property type="entry name" value="P-loop containing nucleoside triphosphate hydrolases"/>
    <property type="match status" value="2"/>
</dbReference>
<dbReference type="InterPro" id="IPR029063">
    <property type="entry name" value="SAM-dependent_MTases_sf"/>
</dbReference>
<dbReference type="GO" id="GO:0006281">
    <property type="term" value="P:DNA repair"/>
    <property type="evidence" value="ECO:0007669"/>
    <property type="project" value="TreeGrafter"/>
</dbReference>
<dbReference type="InterPro" id="IPR014001">
    <property type="entry name" value="Helicase_ATP-bd"/>
</dbReference>
<accession>A0A7S4I449</accession>
<name>A0A7S4I449_9STRA</name>
<feature type="compositionally biased region" description="Basic and acidic residues" evidence="5">
    <location>
        <begin position="28"/>
        <end position="40"/>
    </location>
</feature>
<evidence type="ECO:0000313" key="7">
    <source>
        <dbReference type="EMBL" id="CAE2217651.1"/>
    </source>
</evidence>
<keyword evidence="1" id="KW-0547">Nucleotide-binding</keyword>
<dbReference type="InterPro" id="IPR001650">
    <property type="entry name" value="Helicase_C-like"/>
</dbReference>